<evidence type="ECO:0000313" key="3">
    <source>
        <dbReference type="Proteomes" id="UP000663834"/>
    </source>
</evidence>
<dbReference type="AlphaFoldDB" id="A0A815YYY4"/>
<reference evidence="1" key="1">
    <citation type="submission" date="2021-02" db="EMBL/GenBank/DDBJ databases">
        <authorList>
            <person name="Nowell W R."/>
        </authorList>
    </citation>
    <scope>NUCLEOTIDE SEQUENCE</scope>
</reference>
<proteinExistence type="predicted"/>
<sequence>MINQYFTPIFFEITKIAAIFTTWVGPHIYIVPILRDPVPNQSQRVCLPASPSGKWLNGFNTSIEHNPHIFVDEGTSRLGRIPIYIQSDSLIPMYDIKYSSSLDAFKFVLWGEGKSIQRKISVSLFTRNSQE</sequence>
<dbReference type="OrthoDB" id="10384572at2759"/>
<gene>
    <name evidence="2" type="ORF">GIL414_LOCUS26703</name>
    <name evidence="1" type="ORF">KQP761_LOCUS19655</name>
</gene>
<dbReference type="Proteomes" id="UP000681720">
    <property type="component" value="Unassembled WGS sequence"/>
</dbReference>
<name>A0A815YYY4_9BILA</name>
<dbReference type="EMBL" id="CAJNOW010010074">
    <property type="protein sequence ID" value="CAF1576013.1"/>
    <property type="molecule type" value="Genomic_DNA"/>
</dbReference>
<comment type="caution">
    <text evidence="1">The sequence shown here is derived from an EMBL/GenBank/DDBJ whole genome shotgun (WGS) entry which is preliminary data.</text>
</comment>
<protein>
    <submittedName>
        <fullName evidence="1">Uncharacterized protein</fullName>
    </submittedName>
</protein>
<accession>A0A815YYY4</accession>
<evidence type="ECO:0000313" key="2">
    <source>
        <dbReference type="EMBL" id="CAF4321299.1"/>
    </source>
</evidence>
<dbReference type="Proteomes" id="UP000663834">
    <property type="component" value="Unassembled WGS sequence"/>
</dbReference>
<dbReference type="EMBL" id="CAJOBJ010039986">
    <property type="protein sequence ID" value="CAF4321299.1"/>
    <property type="molecule type" value="Genomic_DNA"/>
</dbReference>
<evidence type="ECO:0000313" key="1">
    <source>
        <dbReference type="EMBL" id="CAF1576013.1"/>
    </source>
</evidence>
<organism evidence="1 3">
    <name type="scientific">Rotaria magnacalcarata</name>
    <dbReference type="NCBI Taxonomy" id="392030"/>
    <lineage>
        <taxon>Eukaryota</taxon>
        <taxon>Metazoa</taxon>
        <taxon>Spiralia</taxon>
        <taxon>Gnathifera</taxon>
        <taxon>Rotifera</taxon>
        <taxon>Eurotatoria</taxon>
        <taxon>Bdelloidea</taxon>
        <taxon>Philodinida</taxon>
        <taxon>Philodinidae</taxon>
        <taxon>Rotaria</taxon>
    </lineage>
</organism>